<gene>
    <name evidence="2" type="ORF">SAMN05661044_00882</name>
</gene>
<dbReference type="EMBL" id="FOAF01000001">
    <property type="protein sequence ID" value="SEK68086.1"/>
    <property type="molecule type" value="Genomic_DNA"/>
</dbReference>
<organism evidence="2 3">
    <name type="scientific">Olivibacter domesticus</name>
    <name type="common">Pseudosphingobacterium domesticum</name>
    <dbReference type="NCBI Taxonomy" id="407022"/>
    <lineage>
        <taxon>Bacteria</taxon>
        <taxon>Pseudomonadati</taxon>
        <taxon>Bacteroidota</taxon>
        <taxon>Sphingobacteriia</taxon>
        <taxon>Sphingobacteriales</taxon>
        <taxon>Sphingobacteriaceae</taxon>
        <taxon>Olivibacter</taxon>
    </lineage>
</organism>
<feature type="transmembrane region" description="Helical" evidence="1">
    <location>
        <begin position="91"/>
        <end position="108"/>
    </location>
</feature>
<dbReference type="AlphaFoldDB" id="A0A1H7J0D2"/>
<evidence type="ECO:0000313" key="2">
    <source>
        <dbReference type="EMBL" id="SEK68086.1"/>
    </source>
</evidence>
<keyword evidence="1" id="KW-0812">Transmembrane</keyword>
<protein>
    <submittedName>
        <fullName evidence="2">Uncharacterized protein</fullName>
    </submittedName>
</protein>
<name>A0A1H7J0D2_OLID1</name>
<feature type="transmembrane region" description="Helical" evidence="1">
    <location>
        <begin position="114"/>
        <end position="131"/>
    </location>
</feature>
<accession>A0A1H7J0D2</accession>
<dbReference type="OrthoDB" id="10000759at2"/>
<evidence type="ECO:0000256" key="1">
    <source>
        <dbReference type="SAM" id="Phobius"/>
    </source>
</evidence>
<evidence type="ECO:0000313" key="3">
    <source>
        <dbReference type="Proteomes" id="UP000199421"/>
    </source>
</evidence>
<keyword evidence="1" id="KW-1133">Transmembrane helix</keyword>
<proteinExistence type="predicted"/>
<sequence length="173" mass="20126">MRNLNKLQYYYEVYTELSLEDVFDSICEKVGQDHQGKFSIHQDCIRVERNPSIFESFRGEGVVNFRLSAADNGTTIKCTIEPFTKKFIRNWSLALLSFLLVFTTYVFYLGGMKLIPSTIAIGGWLLTFVMLRNGINHHKNELHSYSRRILTYLDIVYRRAVILPGQSQYLKNP</sequence>
<dbReference type="RefSeq" id="WP_093318877.1">
    <property type="nucleotide sequence ID" value="NZ_FOAF01000001.1"/>
</dbReference>
<dbReference type="Proteomes" id="UP000199421">
    <property type="component" value="Unassembled WGS sequence"/>
</dbReference>
<keyword evidence="3" id="KW-1185">Reference proteome</keyword>
<reference evidence="3" key="1">
    <citation type="submission" date="2016-10" db="EMBL/GenBank/DDBJ databases">
        <authorList>
            <person name="Varghese N."/>
            <person name="Submissions S."/>
        </authorList>
    </citation>
    <scope>NUCLEOTIDE SEQUENCE [LARGE SCALE GENOMIC DNA]</scope>
    <source>
        <strain evidence="3">DSM 18733</strain>
    </source>
</reference>
<keyword evidence="1" id="KW-0472">Membrane</keyword>